<dbReference type="Proteomes" id="UP000199305">
    <property type="component" value="Unassembled WGS sequence"/>
</dbReference>
<dbReference type="RefSeq" id="WP_139169587.1">
    <property type="nucleotide sequence ID" value="NZ_FNFH01000007.1"/>
</dbReference>
<evidence type="ECO:0000313" key="3">
    <source>
        <dbReference type="Proteomes" id="UP000199305"/>
    </source>
</evidence>
<feature type="transmembrane region" description="Helical" evidence="1">
    <location>
        <begin position="12"/>
        <end position="39"/>
    </location>
</feature>
<sequence length="137" mass="14971">MFDFLKSGRFSAVFAGVIVAISALSLIVDLMGSAGIYWFQRSGALIVLAGVELQYAKLTSLWQRAVGDDTREKTSRDGELQGRAVDIKGVKANSEELRAFALRLHGGNRQNSATENVAFVFIILGTLIWGYGDVPFR</sequence>
<keyword evidence="3" id="KW-1185">Reference proteome</keyword>
<dbReference type="AlphaFoldDB" id="A0A1G9DXK5"/>
<accession>A0A1G9DXK5</accession>
<name>A0A1G9DXK5_9GAMM</name>
<reference evidence="3" key="1">
    <citation type="submission" date="2016-10" db="EMBL/GenBank/DDBJ databases">
        <authorList>
            <person name="Varghese N."/>
            <person name="Submissions S."/>
        </authorList>
    </citation>
    <scope>NUCLEOTIDE SEQUENCE [LARGE SCALE GENOMIC DNA]</scope>
    <source>
        <strain evidence="3">CGMCC 1.10658</strain>
    </source>
</reference>
<feature type="transmembrane region" description="Helical" evidence="1">
    <location>
        <begin position="113"/>
        <end position="132"/>
    </location>
</feature>
<keyword evidence="1" id="KW-1133">Transmembrane helix</keyword>
<evidence type="ECO:0000256" key="1">
    <source>
        <dbReference type="SAM" id="Phobius"/>
    </source>
</evidence>
<evidence type="ECO:0000313" key="2">
    <source>
        <dbReference type="EMBL" id="SDK68621.1"/>
    </source>
</evidence>
<keyword evidence="1" id="KW-0472">Membrane</keyword>
<proteinExistence type="predicted"/>
<gene>
    <name evidence="2" type="ORF">SAMN05216212_2935</name>
</gene>
<dbReference type="STRING" id="658219.SAMN05216212_2935"/>
<organism evidence="2 3">
    <name type="scientific">Microbulbifer yueqingensis</name>
    <dbReference type="NCBI Taxonomy" id="658219"/>
    <lineage>
        <taxon>Bacteria</taxon>
        <taxon>Pseudomonadati</taxon>
        <taxon>Pseudomonadota</taxon>
        <taxon>Gammaproteobacteria</taxon>
        <taxon>Cellvibrionales</taxon>
        <taxon>Microbulbiferaceae</taxon>
        <taxon>Microbulbifer</taxon>
    </lineage>
</organism>
<dbReference type="EMBL" id="FNFH01000007">
    <property type="protein sequence ID" value="SDK68621.1"/>
    <property type="molecule type" value="Genomic_DNA"/>
</dbReference>
<keyword evidence="1" id="KW-0812">Transmembrane</keyword>
<protein>
    <submittedName>
        <fullName evidence="2">Uncharacterized protein</fullName>
    </submittedName>
</protein>
<dbReference type="OrthoDB" id="1444708at2"/>